<dbReference type="InterPro" id="IPR003815">
    <property type="entry name" value="S-ribosylhomocysteinase"/>
</dbReference>
<dbReference type="EMBL" id="JACJKY010000021">
    <property type="protein sequence ID" value="MBM6921636.1"/>
    <property type="molecule type" value="Genomic_DNA"/>
</dbReference>
<keyword evidence="9" id="KW-0071">Autoinducer synthesis</keyword>
<dbReference type="Pfam" id="PF02664">
    <property type="entry name" value="LuxS"/>
    <property type="match status" value="1"/>
</dbReference>
<dbReference type="Gene3D" id="3.30.1360.80">
    <property type="entry name" value="S-ribosylhomocysteinase (LuxS)"/>
    <property type="match status" value="1"/>
</dbReference>
<dbReference type="GO" id="GO:0009372">
    <property type="term" value="P:quorum sensing"/>
    <property type="evidence" value="ECO:0007669"/>
    <property type="project" value="UniProtKB-KW"/>
</dbReference>
<evidence type="ECO:0000256" key="7">
    <source>
        <dbReference type="ARBA" id="ARBA00022654"/>
    </source>
</evidence>
<dbReference type="NCBIfam" id="NF002604">
    <property type="entry name" value="PRK02260.1-4"/>
    <property type="match status" value="1"/>
</dbReference>
<keyword evidence="11 15" id="KW-0456">Lyase</keyword>
<dbReference type="InterPro" id="IPR037005">
    <property type="entry name" value="LuxS_sf"/>
</dbReference>
<comment type="function">
    <text evidence="12">Involved in the synthesis of autoinducer 2 (AI-2) which is secreted by bacteria and is used to communicate both the cell density and the metabolic potential of the environment. The regulation of gene expression in response to changes in cell density is called quorum sensing. Catalyzes the transformation of S-ribosylhomocysteine (RHC) to homocysteine (HC) and 4,5-dihydroxy-2,3-pentadione (DPD).</text>
</comment>
<organism evidence="15 16">
    <name type="scientific">Merdimmobilis hominis</name>
    <dbReference type="NCBI Taxonomy" id="2897707"/>
    <lineage>
        <taxon>Bacteria</taxon>
        <taxon>Bacillati</taxon>
        <taxon>Bacillota</taxon>
        <taxon>Clostridia</taxon>
        <taxon>Eubacteriales</taxon>
        <taxon>Oscillospiraceae</taxon>
        <taxon>Merdimmobilis</taxon>
    </lineage>
</organism>
<evidence type="ECO:0000256" key="6">
    <source>
        <dbReference type="ARBA" id="ARBA00015130"/>
    </source>
</evidence>
<dbReference type="SUPFAM" id="SSF63411">
    <property type="entry name" value="LuxS/MPP-like metallohydrolase"/>
    <property type="match status" value="1"/>
</dbReference>
<evidence type="ECO:0000256" key="9">
    <source>
        <dbReference type="ARBA" id="ARBA00022929"/>
    </source>
</evidence>
<gene>
    <name evidence="15" type="ORF">H6A12_10790</name>
</gene>
<keyword evidence="7" id="KW-0673">Quorum sensing</keyword>
<evidence type="ECO:0000256" key="1">
    <source>
        <dbReference type="ARBA" id="ARBA00000297"/>
    </source>
</evidence>
<sequence>MKKIKSFSVDHDVITKGMYISRIDGDVITYDVRMKTPNGGDYLSDGAMHTIEHLFATYARNSAFSDQIVYVGPMGCRTGFYLLTRDTMTYEQGLSLVRDAFLFMRDFSGEIPGSTRKECGNYLDHDVEGAKAAASDFCDVLTTWNVEKLIYPDQNGASESAV</sequence>
<evidence type="ECO:0000256" key="12">
    <source>
        <dbReference type="ARBA" id="ARBA00024654"/>
    </source>
</evidence>
<dbReference type="GO" id="GO:0043768">
    <property type="term" value="F:S-ribosylhomocysteine lyase activity"/>
    <property type="evidence" value="ECO:0007669"/>
    <property type="project" value="UniProtKB-EC"/>
</dbReference>
<evidence type="ECO:0000256" key="13">
    <source>
        <dbReference type="ARBA" id="ARBA00030600"/>
    </source>
</evidence>
<protein>
    <recommendedName>
        <fullName evidence="6">S-ribosylhomocysteine lyase</fullName>
        <ecNumber evidence="5">4.4.1.21</ecNumber>
    </recommendedName>
    <alternativeName>
        <fullName evidence="13">AI-2 synthesis protein</fullName>
    </alternativeName>
    <alternativeName>
        <fullName evidence="14">Autoinducer-2 production protein LuxS</fullName>
    </alternativeName>
</protein>
<dbReference type="EC" id="4.4.1.21" evidence="5"/>
<keyword evidence="10" id="KW-0408">Iron</keyword>
<dbReference type="PRINTS" id="PR01487">
    <property type="entry name" value="LUXSPROTEIN"/>
</dbReference>
<evidence type="ECO:0000256" key="2">
    <source>
        <dbReference type="ARBA" id="ARBA00001962"/>
    </source>
</evidence>
<keyword evidence="16" id="KW-1185">Reference proteome</keyword>
<dbReference type="RefSeq" id="WP_204447768.1">
    <property type="nucleotide sequence ID" value="NZ_JACJKY010000021.1"/>
</dbReference>
<comment type="cofactor">
    <cofactor evidence="2">
        <name>Fe cation</name>
        <dbReference type="ChEBI" id="CHEBI:24875"/>
    </cofactor>
</comment>
<evidence type="ECO:0000256" key="11">
    <source>
        <dbReference type="ARBA" id="ARBA00023239"/>
    </source>
</evidence>
<reference evidence="15" key="1">
    <citation type="submission" date="2020-08" db="EMBL/GenBank/DDBJ databases">
        <authorList>
            <person name="Cejkova D."/>
            <person name="Kubasova T."/>
            <person name="Jahodarova E."/>
            <person name="Rychlik I."/>
        </authorList>
    </citation>
    <scope>NUCLEOTIDE SEQUENCE</scope>
    <source>
        <strain evidence="15">An559</strain>
    </source>
</reference>
<dbReference type="Proteomes" id="UP000774750">
    <property type="component" value="Unassembled WGS sequence"/>
</dbReference>
<dbReference type="PANTHER" id="PTHR35799">
    <property type="entry name" value="S-RIBOSYLHOMOCYSTEINE LYASE"/>
    <property type="match status" value="1"/>
</dbReference>
<evidence type="ECO:0000256" key="8">
    <source>
        <dbReference type="ARBA" id="ARBA00022723"/>
    </source>
</evidence>
<evidence type="ECO:0000256" key="4">
    <source>
        <dbReference type="ARBA" id="ARBA00011738"/>
    </source>
</evidence>
<evidence type="ECO:0000256" key="10">
    <source>
        <dbReference type="ARBA" id="ARBA00023004"/>
    </source>
</evidence>
<proteinExistence type="inferred from homology"/>
<comment type="subunit">
    <text evidence="4">Homodimer.</text>
</comment>
<accession>A0A938X9D8</accession>
<name>A0A938X9D8_9FIRM</name>
<keyword evidence="8" id="KW-0479">Metal-binding</keyword>
<dbReference type="GO" id="GO:0005506">
    <property type="term" value="F:iron ion binding"/>
    <property type="evidence" value="ECO:0007669"/>
    <property type="project" value="InterPro"/>
</dbReference>
<dbReference type="PANTHER" id="PTHR35799:SF1">
    <property type="entry name" value="S-RIBOSYLHOMOCYSTEINE LYASE"/>
    <property type="match status" value="1"/>
</dbReference>
<dbReference type="InterPro" id="IPR011249">
    <property type="entry name" value="Metalloenz_LuxS/M16"/>
</dbReference>
<evidence type="ECO:0000256" key="14">
    <source>
        <dbReference type="ARBA" id="ARBA00031777"/>
    </source>
</evidence>
<comment type="caution">
    <text evidence="15">The sequence shown here is derived from an EMBL/GenBank/DDBJ whole genome shotgun (WGS) entry which is preliminary data.</text>
</comment>
<evidence type="ECO:0000256" key="3">
    <source>
        <dbReference type="ARBA" id="ARBA00007311"/>
    </source>
</evidence>
<evidence type="ECO:0000313" key="15">
    <source>
        <dbReference type="EMBL" id="MBM6921636.1"/>
    </source>
</evidence>
<evidence type="ECO:0000256" key="5">
    <source>
        <dbReference type="ARBA" id="ARBA00012240"/>
    </source>
</evidence>
<comment type="similarity">
    <text evidence="3">Belongs to the LuxS family.</text>
</comment>
<evidence type="ECO:0000313" key="16">
    <source>
        <dbReference type="Proteomes" id="UP000774750"/>
    </source>
</evidence>
<dbReference type="AlphaFoldDB" id="A0A938X9D8"/>
<comment type="catalytic activity">
    <reaction evidence="1">
        <text>S-(5-deoxy-D-ribos-5-yl)-L-homocysteine = (S)-4,5-dihydroxypentane-2,3-dione + L-homocysteine</text>
        <dbReference type="Rhea" id="RHEA:17753"/>
        <dbReference type="ChEBI" id="CHEBI:29484"/>
        <dbReference type="ChEBI" id="CHEBI:58195"/>
        <dbReference type="ChEBI" id="CHEBI:58199"/>
        <dbReference type="EC" id="4.4.1.21"/>
    </reaction>
</comment>
<reference evidence="15" key="2">
    <citation type="journal article" date="2021" name="Sci. Rep.">
        <title>The distribution of antibiotic resistance genes in chicken gut microbiota commensals.</title>
        <authorList>
            <person name="Juricova H."/>
            <person name="Matiasovicova J."/>
            <person name="Kubasova T."/>
            <person name="Cejkova D."/>
            <person name="Rychlik I."/>
        </authorList>
    </citation>
    <scope>NUCLEOTIDE SEQUENCE</scope>
    <source>
        <strain evidence="15">An559</strain>
    </source>
</reference>